<feature type="transmembrane region" description="Helical" evidence="8">
    <location>
        <begin position="184"/>
        <end position="203"/>
    </location>
</feature>
<dbReference type="InterPro" id="IPR000715">
    <property type="entry name" value="Glycosyl_transferase_4"/>
</dbReference>
<evidence type="ECO:0000256" key="1">
    <source>
        <dbReference type="ARBA" id="ARBA00004651"/>
    </source>
</evidence>
<dbReference type="RefSeq" id="WP_150087091.1">
    <property type="nucleotide sequence ID" value="NZ_VWSF01000002.1"/>
</dbReference>
<dbReference type="GO" id="GO:0016780">
    <property type="term" value="F:phosphotransferase activity, for other substituted phosphate groups"/>
    <property type="evidence" value="ECO:0007669"/>
    <property type="project" value="InterPro"/>
</dbReference>
<feature type="transmembrane region" description="Helical" evidence="8">
    <location>
        <begin position="6"/>
        <end position="26"/>
    </location>
</feature>
<accession>A0A5M6DMJ7</accession>
<dbReference type="PANTHER" id="PTHR22926">
    <property type="entry name" value="PHOSPHO-N-ACETYLMURAMOYL-PENTAPEPTIDE-TRANSFERASE"/>
    <property type="match status" value="1"/>
</dbReference>
<protein>
    <submittedName>
        <fullName evidence="9">Undecaprenyl/decaprenyl-phosphate alpha-N-acetylglucosaminyl 1-phosphate transferase</fullName>
    </submittedName>
</protein>
<feature type="transmembrane region" description="Helical" evidence="8">
    <location>
        <begin position="131"/>
        <end position="153"/>
    </location>
</feature>
<keyword evidence="4 8" id="KW-0812">Transmembrane</keyword>
<evidence type="ECO:0000256" key="4">
    <source>
        <dbReference type="ARBA" id="ARBA00022692"/>
    </source>
</evidence>
<organism evidence="9 10">
    <name type="scientific">Adhaeribacter rhizoryzae</name>
    <dbReference type="NCBI Taxonomy" id="2607907"/>
    <lineage>
        <taxon>Bacteria</taxon>
        <taxon>Pseudomonadati</taxon>
        <taxon>Bacteroidota</taxon>
        <taxon>Cytophagia</taxon>
        <taxon>Cytophagales</taxon>
        <taxon>Hymenobacteraceae</taxon>
        <taxon>Adhaeribacter</taxon>
    </lineage>
</organism>
<dbReference type="CDD" id="cd06853">
    <property type="entry name" value="GT_WecA_like"/>
    <property type="match status" value="1"/>
</dbReference>
<feature type="binding site" evidence="7">
    <location>
        <position position="152"/>
    </location>
    <ligand>
        <name>Mg(2+)</name>
        <dbReference type="ChEBI" id="CHEBI:18420"/>
    </ligand>
</feature>
<sequence>MFEIFTSFLTAFLITYFVIPSVIRIAHTRKLFDEPDERKHHQKMIPALGGIAIFAGTFFSVLFWVDLIPANLMRWFILSMVIVFMIGIQDDIVAIRPVKKLIGELVASGLIIYYGNIRIYNLQGLLGLYELPYLVSFGLTLFAFIVIINAFNLIDGIDGLAGGIGIISAGAFGSLFWYSGQIGWAAVAFALVGALLAFLKFNFAPAKIFMGDCGSLFTGFLLAIMCVQLLDTPILLDASAKLYLPTPVIAMAILIVPLADTLRVFIVRVFSGKSPFHADRNHIHHLLLNLGLNHKSASCTLYCFNLFFIVGILGFLHFSINYLFLIVVLAGYILISIPKVLLYINKQEVKKGTVINA</sequence>
<feature type="binding site" evidence="7">
    <location>
        <position position="212"/>
    </location>
    <ligand>
        <name>Mg(2+)</name>
        <dbReference type="ChEBI" id="CHEBI:18420"/>
    </ligand>
</feature>
<feature type="transmembrane region" description="Helical" evidence="8">
    <location>
        <begin position="299"/>
        <end position="316"/>
    </location>
</feature>
<keyword evidence="5 8" id="KW-1133">Transmembrane helix</keyword>
<dbReference type="Pfam" id="PF00953">
    <property type="entry name" value="Glycos_transf_4"/>
    <property type="match status" value="1"/>
</dbReference>
<evidence type="ECO:0000256" key="8">
    <source>
        <dbReference type="SAM" id="Phobius"/>
    </source>
</evidence>
<proteinExistence type="predicted"/>
<evidence type="ECO:0000313" key="9">
    <source>
        <dbReference type="EMBL" id="KAA5548764.1"/>
    </source>
</evidence>
<dbReference type="Proteomes" id="UP000323426">
    <property type="component" value="Unassembled WGS sequence"/>
</dbReference>
<dbReference type="PROSITE" id="PS01348">
    <property type="entry name" value="MRAY_2"/>
    <property type="match status" value="1"/>
</dbReference>
<comment type="caution">
    <text evidence="9">The sequence shown here is derived from an EMBL/GenBank/DDBJ whole genome shotgun (WGS) entry which is preliminary data.</text>
</comment>
<feature type="transmembrane region" description="Helical" evidence="8">
    <location>
        <begin position="71"/>
        <end position="89"/>
    </location>
</feature>
<evidence type="ECO:0000256" key="6">
    <source>
        <dbReference type="ARBA" id="ARBA00023136"/>
    </source>
</evidence>
<dbReference type="GO" id="GO:0005886">
    <property type="term" value="C:plasma membrane"/>
    <property type="evidence" value="ECO:0007669"/>
    <property type="project" value="UniProtKB-SubCell"/>
</dbReference>
<dbReference type="PANTHER" id="PTHR22926:SF3">
    <property type="entry name" value="UNDECAPRENYL-PHOSPHATE ALPHA-N-ACETYLGLUCOSAMINYL 1-PHOSPHATE TRANSFERASE"/>
    <property type="match status" value="1"/>
</dbReference>
<gene>
    <name evidence="9" type="ORF">F0145_04435</name>
</gene>
<comment type="subcellular location">
    <subcellularLocation>
        <location evidence="1">Cell membrane</location>
        <topology evidence="1">Multi-pass membrane protein</topology>
    </subcellularLocation>
</comment>
<keyword evidence="3 9" id="KW-0808">Transferase</keyword>
<dbReference type="GO" id="GO:0009103">
    <property type="term" value="P:lipopolysaccharide biosynthetic process"/>
    <property type="evidence" value="ECO:0007669"/>
    <property type="project" value="TreeGrafter"/>
</dbReference>
<feature type="transmembrane region" description="Helical" evidence="8">
    <location>
        <begin position="322"/>
        <end position="344"/>
    </location>
</feature>
<keyword evidence="7" id="KW-0479">Metal-binding</keyword>
<dbReference type="AlphaFoldDB" id="A0A5M6DMJ7"/>
<evidence type="ECO:0000256" key="3">
    <source>
        <dbReference type="ARBA" id="ARBA00022679"/>
    </source>
</evidence>
<dbReference type="GO" id="GO:0046872">
    <property type="term" value="F:metal ion binding"/>
    <property type="evidence" value="ECO:0007669"/>
    <property type="project" value="UniProtKB-KW"/>
</dbReference>
<feature type="transmembrane region" description="Helical" evidence="8">
    <location>
        <begin position="47"/>
        <end position="65"/>
    </location>
</feature>
<evidence type="ECO:0000313" key="10">
    <source>
        <dbReference type="Proteomes" id="UP000323426"/>
    </source>
</evidence>
<dbReference type="GO" id="GO:0071555">
    <property type="term" value="P:cell wall organization"/>
    <property type="evidence" value="ECO:0007669"/>
    <property type="project" value="TreeGrafter"/>
</dbReference>
<keyword evidence="7" id="KW-0460">Magnesium</keyword>
<keyword evidence="6 8" id="KW-0472">Membrane</keyword>
<feature type="transmembrane region" description="Helical" evidence="8">
    <location>
        <begin position="160"/>
        <end position="178"/>
    </location>
</feature>
<dbReference type="EMBL" id="VWSF01000002">
    <property type="protein sequence ID" value="KAA5548764.1"/>
    <property type="molecule type" value="Genomic_DNA"/>
</dbReference>
<dbReference type="InterPro" id="IPR018480">
    <property type="entry name" value="PNAcMuramoyl-5peptid_Trfase_CS"/>
</dbReference>
<feature type="transmembrane region" description="Helical" evidence="8">
    <location>
        <begin position="101"/>
        <end position="119"/>
    </location>
</feature>
<name>A0A5M6DMJ7_9BACT</name>
<evidence type="ECO:0000256" key="5">
    <source>
        <dbReference type="ARBA" id="ARBA00022989"/>
    </source>
</evidence>
<feature type="transmembrane region" description="Helical" evidence="8">
    <location>
        <begin position="248"/>
        <end position="270"/>
    </location>
</feature>
<feature type="transmembrane region" description="Helical" evidence="8">
    <location>
        <begin position="215"/>
        <end position="236"/>
    </location>
</feature>
<evidence type="ECO:0000256" key="7">
    <source>
        <dbReference type="PIRSR" id="PIRSR600715-1"/>
    </source>
</evidence>
<keyword evidence="10" id="KW-1185">Reference proteome</keyword>
<evidence type="ECO:0000256" key="2">
    <source>
        <dbReference type="ARBA" id="ARBA00022475"/>
    </source>
</evidence>
<reference evidence="9 10" key="1">
    <citation type="submission" date="2019-09" db="EMBL/GenBank/DDBJ databases">
        <title>Genome sequence and assembly of Adhaeribacter sp.</title>
        <authorList>
            <person name="Chhetri G."/>
        </authorList>
    </citation>
    <scope>NUCLEOTIDE SEQUENCE [LARGE SCALE GENOMIC DNA]</scope>
    <source>
        <strain evidence="9 10">DK36</strain>
    </source>
</reference>
<comment type="cofactor">
    <cofactor evidence="7">
        <name>Mg(2+)</name>
        <dbReference type="ChEBI" id="CHEBI:18420"/>
    </cofactor>
</comment>
<keyword evidence="2" id="KW-1003">Cell membrane</keyword>
<dbReference type="GO" id="GO:0044038">
    <property type="term" value="P:cell wall macromolecule biosynthetic process"/>
    <property type="evidence" value="ECO:0007669"/>
    <property type="project" value="TreeGrafter"/>
</dbReference>